<name>A0A4R5V7U8_9RHOB</name>
<dbReference type="GO" id="GO:0016491">
    <property type="term" value="F:oxidoreductase activity"/>
    <property type="evidence" value="ECO:0007669"/>
    <property type="project" value="InterPro"/>
</dbReference>
<dbReference type="InterPro" id="IPR011032">
    <property type="entry name" value="GroES-like_sf"/>
</dbReference>
<feature type="domain" description="Enoyl reductase (ER)" evidence="1">
    <location>
        <begin position="33"/>
        <end position="378"/>
    </location>
</feature>
<dbReference type="InterPro" id="IPR013149">
    <property type="entry name" value="ADH-like_C"/>
</dbReference>
<reference evidence="2 3" key="1">
    <citation type="submission" date="2019-03" db="EMBL/GenBank/DDBJ databases">
        <title>Ruegeria lutea sp. nov., a novel strain, isolated from marine sediment, the Masan Bay, South Korea.</title>
        <authorList>
            <person name="Kim J."/>
            <person name="Kim D.-Y."/>
            <person name="Lee S.-S."/>
        </authorList>
    </citation>
    <scope>NUCLEOTIDE SEQUENCE [LARGE SCALE GENOMIC DNA]</scope>
    <source>
        <strain evidence="2 3">318-1</strain>
    </source>
</reference>
<protein>
    <submittedName>
        <fullName evidence="2">NADPH:quinone oxidoreductase family protein</fullName>
    </submittedName>
</protein>
<evidence type="ECO:0000259" key="1">
    <source>
        <dbReference type="SMART" id="SM00829"/>
    </source>
</evidence>
<sequence>MTRTDTAVLTGPLPDGRQVVVTEFGETPAEAIETFIELRPQPAPDPAGLGPQEVLLRIRSAAVSWVDLLMTSGQYQHMPAPPYTPGMECAGEVLATGSEVAAAHCRPGARVLVDTMKVGPRSSGAYRGVGGLASYAVVPADAVLPIPGDLSFDQAAMLLQAYETAYHCLVARGNLQPGETILINGATGLTGLAAVEMARMLGATVIAIGRSAEKLARVKEVGADHVVSVLDETGALRRFRDDVKALTGGRGVDVVYDAVGGEISLECLRCTDFGARFLIVGWTSTPDVARGKGQRGAPRANVLPTNIIQMKGLSVLGCPSAIAVAKDPSIRPERLASILCWAEEGRIRPYVSHVFAMEDVREALRARWIGQVTGGCVVHP</sequence>
<dbReference type="PANTHER" id="PTHR43677:SF4">
    <property type="entry name" value="QUINONE OXIDOREDUCTASE-LIKE PROTEIN 2"/>
    <property type="match status" value="1"/>
</dbReference>
<dbReference type="Pfam" id="PF00107">
    <property type="entry name" value="ADH_zinc_N"/>
    <property type="match status" value="1"/>
</dbReference>
<dbReference type="InterPro" id="IPR020843">
    <property type="entry name" value="ER"/>
</dbReference>
<dbReference type="SUPFAM" id="SSF50129">
    <property type="entry name" value="GroES-like"/>
    <property type="match status" value="1"/>
</dbReference>
<dbReference type="EMBL" id="SMUV01000064">
    <property type="protein sequence ID" value="TDK48132.1"/>
    <property type="molecule type" value="Genomic_DNA"/>
</dbReference>
<accession>A0A4R5V7U8</accession>
<organism evidence="2 3">
    <name type="scientific">Antarcticimicrobium luteum</name>
    <dbReference type="NCBI Taxonomy" id="2547397"/>
    <lineage>
        <taxon>Bacteria</taxon>
        <taxon>Pseudomonadati</taxon>
        <taxon>Pseudomonadota</taxon>
        <taxon>Alphaproteobacteria</taxon>
        <taxon>Rhodobacterales</taxon>
        <taxon>Paracoccaceae</taxon>
        <taxon>Antarcticimicrobium</taxon>
    </lineage>
</organism>
<dbReference type="AlphaFoldDB" id="A0A4R5V7U8"/>
<proteinExistence type="predicted"/>
<dbReference type="Gene3D" id="3.40.50.720">
    <property type="entry name" value="NAD(P)-binding Rossmann-like Domain"/>
    <property type="match status" value="1"/>
</dbReference>
<gene>
    <name evidence="2" type="ORF">E1832_10770</name>
</gene>
<dbReference type="InterPro" id="IPR013154">
    <property type="entry name" value="ADH-like_N"/>
</dbReference>
<keyword evidence="3" id="KW-1185">Reference proteome</keyword>
<dbReference type="Pfam" id="PF08240">
    <property type="entry name" value="ADH_N"/>
    <property type="match status" value="1"/>
</dbReference>
<dbReference type="OrthoDB" id="4190732at2"/>
<dbReference type="InterPro" id="IPR036291">
    <property type="entry name" value="NAD(P)-bd_dom_sf"/>
</dbReference>
<dbReference type="Proteomes" id="UP000295301">
    <property type="component" value="Unassembled WGS sequence"/>
</dbReference>
<evidence type="ECO:0000313" key="3">
    <source>
        <dbReference type="Proteomes" id="UP000295301"/>
    </source>
</evidence>
<dbReference type="Gene3D" id="3.90.180.10">
    <property type="entry name" value="Medium-chain alcohol dehydrogenases, catalytic domain"/>
    <property type="match status" value="1"/>
</dbReference>
<evidence type="ECO:0000313" key="2">
    <source>
        <dbReference type="EMBL" id="TDK48132.1"/>
    </source>
</evidence>
<dbReference type="RefSeq" id="WP_133359757.1">
    <property type="nucleotide sequence ID" value="NZ_SMUV01000064.1"/>
</dbReference>
<dbReference type="InterPro" id="IPR051397">
    <property type="entry name" value="Zn-ADH-like_protein"/>
</dbReference>
<dbReference type="SUPFAM" id="SSF51735">
    <property type="entry name" value="NAD(P)-binding Rossmann-fold domains"/>
    <property type="match status" value="1"/>
</dbReference>
<dbReference type="PANTHER" id="PTHR43677">
    <property type="entry name" value="SHORT-CHAIN DEHYDROGENASE/REDUCTASE"/>
    <property type="match status" value="1"/>
</dbReference>
<comment type="caution">
    <text evidence="2">The sequence shown here is derived from an EMBL/GenBank/DDBJ whole genome shotgun (WGS) entry which is preliminary data.</text>
</comment>
<dbReference type="CDD" id="cd08241">
    <property type="entry name" value="QOR1"/>
    <property type="match status" value="1"/>
</dbReference>
<dbReference type="SMART" id="SM00829">
    <property type="entry name" value="PKS_ER"/>
    <property type="match status" value="1"/>
</dbReference>